<evidence type="ECO:0000256" key="1">
    <source>
        <dbReference type="SAM" id="Phobius"/>
    </source>
</evidence>
<organism evidence="2">
    <name type="scientific">Ralstonia solanacearum</name>
    <name type="common">Pseudomonas solanacearum</name>
    <dbReference type="NCBI Taxonomy" id="305"/>
    <lineage>
        <taxon>Bacteria</taxon>
        <taxon>Pseudomonadati</taxon>
        <taxon>Pseudomonadota</taxon>
        <taxon>Betaproteobacteria</taxon>
        <taxon>Burkholderiales</taxon>
        <taxon>Burkholderiaceae</taxon>
        <taxon>Ralstonia</taxon>
        <taxon>Ralstonia solanacearum species complex</taxon>
    </lineage>
</organism>
<feature type="transmembrane region" description="Helical" evidence="1">
    <location>
        <begin position="143"/>
        <end position="162"/>
    </location>
</feature>
<keyword evidence="1" id="KW-1133">Transmembrane helix</keyword>
<keyword evidence="1" id="KW-0472">Membrane</keyword>
<dbReference type="AlphaFoldDB" id="A0A0S4VA50"/>
<name>A0A0S4VA50_RALSL</name>
<protein>
    <submittedName>
        <fullName evidence="2">Uncharacterized protein</fullName>
    </submittedName>
</protein>
<evidence type="ECO:0000313" key="2">
    <source>
        <dbReference type="EMBL" id="CUV31338.1"/>
    </source>
</evidence>
<keyword evidence="1" id="KW-0812">Transmembrane</keyword>
<sequence length="168" mass="18979">MNKKGDDLKHIDHVLPRRIGSAGRETWWVVVRAYENKRFDVIATTDTRTVHVQMKTWSRSKFAKGALDSLRVEVGHQLSPDEHKIEIAPGFRLHRLLGHICPPAFRERELDALHADALALYLEKLAAGDKWGALSVKWAMRGWLLWTVFGGAVSAFVSILTGKQKSSK</sequence>
<reference evidence="2" key="1">
    <citation type="submission" date="2015-10" db="EMBL/GenBank/DDBJ databases">
        <authorList>
            <person name="Gilbert D.G."/>
        </authorList>
    </citation>
    <scope>NUCLEOTIDE SEQUENCE</scope>
    <source>
        <strain evidence="2">Phyl III-seqv23</strain>
    </source>
</reference>
<proteinExistence type="predicted"/>
<gene>
    <name evidence="2" type="ORF">RUN1985_v1_870007</name>
</gene>
<accession>A0A0S4VA50</accession>
<dbReference type="EMBL" id="LN899824">
    <property type="protein sequence ID" value="CUV31338.1"/>
    <property type="molecule type" value="Genomic_DNA"/>
</dbReference>